<dbReference type="Gene3D" id="3.10.100.10">
    <property type="entry name" value="Mannose-Binding Protein A, subunit A"/>
    <property type="match status" value="1"/>
</dbReference>
<dbReference type="CDD" id="cd03603">
    <property type="entry name" value="CLECT_VCBS"/>
    <property type="match status" value="1"/>
</dbReference>
<keyword evidence="3" id="KW-1185">Reference proteome</keyword>
<comment type="caution">
    <text evidence="2">The sequence shown here is derived from an EMBL/GenBank/DDBJ whole genome shotgun (WGS) entry which is preliminary data.</text>
</comment>
<feature type="domain" description="C-type lectin" evidence="1">
    <location>
        <begin position="146"/>
        <end position="271"/>
    </location>
</feature>
<dbReference type="Pfam" id="PF13585">
    <property type="entry name" value="CHU_C"/>
    <property type="match status" value="1"/>
</dbReference>
<name>A0A4Q0XIK7_9FLAO</name>
<evidence type="ECO:0000313" key="2">
    <source>
        <dbReference type="EMBL" id="RXJ50153.1"/>
    </source>
</evidence>
<dbReference type="EMBL" id="SDDZ01000004">
    <property type="protein sequence ID" value="RXJ50153.1"/>
    <property type="molecule type" value="Genomic_DNA"/>
</dbReference>
<dbReference type="PROSITE" id="PS50041">
    <property type="entry name" value="C_TYPE_LECTIN_2"/>
    <property type="match status" value="1"/>
</dbReference>
<dbReference type="NCBIfam" id="TIGR04131">
    <property type="entry name" value="Bac_Flav_CTERM"/>
    <property type="match status" value="1"/>
</dbReference>
<reference evidence="2 3" key="1">
    <citation type="submission" date="2019-01" db="EMBL/GenBank/DDBJ databases">
        <title>Genome sequence of the Antarctic species Gelidibacter gilvus ACAM 158(T).</title>
        <authorList>
            <person name="Bowman J.P."/>
        </authorList>
    </citation>
    <scope>NUCLEOTIDE SEQUENCE [LARGE SCALE GENOMIC DNA]</scope>
    <source>
        <strain evidence="2 3">IC158</strain>
    </source>
</reference>
<dbReference type="InterPro" id="IPR026341">
    <property type="entry name" value="T9SS_type_B"/>
</dbReference>
<dbReference type="InterPro" id="IPR016187">
    <property type="entry name" value="CTDL_fold"/>
</dbReference>
<evidence type="ECO:0000259" key="1">
    <source>
        <dbReference type="PROSITE" id="PS50041"/>
    </source>
</evidence>
<dbReference type="OrthoDB" id="9765926at2"/>
<protein>
    <submittedName>
        <fullName evidence="2">T9SS type B sorting domain-containing protein</fullName>
    </submittedName>
</protein>
<proteinExistence type="predicted"/>
<dbReference type="InterPro" id="IPR016186">
    <property type="entry name" value="C-type_lectin-like/link_sf"/>
</dbReference>
<dbReference type="InterPro" id="IPR001304">
    <property type="entry name" value="C-type_lectin-like"/>
</dbReference>
<dbReference type="AlphaFoldDB" id="A0A4Q0XIK7"/>
<dbReference type="SUPFAM" id="SSF56436">
    <property type="entry name" value="C-type lectin-like"/>
    <property type="match status" value="1"/>
</dbReference>
<dbReference type="InterPro" id="IPR034007">
    <property type="entry name" value="CTLD_bac"/>
</dbReference>
<evidence type="ECO:0000313" key="3">
    <source>
        <dbReference type="Proteomes" id="UP000289792"/>
    </source>
</evidence>
<dbReference type="RefSeq" id="WP_129017103.1">
    <property type="nucleotide sequence ID" value="NZ_SDDZ01000004.1"/>
</dbReference>
<accession>A0A4Q0XIK7</accession>
<sequence length="865" mass="94933">MFIKHLFPCFLFLFFCIKISWSQNVPPVIDAVGDQVYCPLTQIPVATHFNISDPDDHGISELFIQISTGYAVNHDQLFLTGTHPNVTSTWNNTEGKLTLSGVGNALIPYPDLINAVLEVVFESDLASISGDRYFSFTIGNANYLPSTGHYYEFISAVGITWKDAEIAASNLTYYGLQGYLATIGSPEESQLAGEQASGAGWIGGTDEEEEGVWKWATGPEAGDVFWIGGINGSAPQGQYANWNTGEPNNLDGEDYAHITAPGVGVRGSWNDLSNTGSSSGDYQPKGYIVEYGGMPGDPEIDLSGSTKISINTTLQAINLPSQTPVFMECDSDADGDDANGFTDFNLNSYLPDLLNGSAVSDFDFSFYTDSNYTILIADPSNFRNTVQDGQPIYIRIFNYEFGTCSIDTSILIGVAKLPEVPNGITYQNCDKDGIADGFTDFNLNEIDVLLNPNNASGVSISYHLTLASANAGPNPSYPALDPSPFNNSIASTIYSRVENADGCYAVSTIHLQVSTTSFPAGYLQQLVFCDNDGLNDGFYEFDLRRNESEFFNQFPTGQNLSVHYYEDFEDARLNRNEIQNPSSFVNTKTFSQMIFIRVQSTDNGNCFGVGPHLQLTVNPLPEFSVIQREGLCLNGNPIVLEIDNPTGNYSYIWNNETNDVVSTEATATISSGGTYTIIARSQVGCESVPVLFRVEASERANLTDDSISIDDLSEANTITIDTESLGIGDYEFSLGSSYGPYQDAPIFTNVAAGVYTLYAQDKNGCGVADLEVYVMGFPKYFTPNNDGFNDRWNLKGFEGQFSAQSYIDIYDRYGTLLSRIQLNDLGWDGFYKGEPLPTNDYWFVAHFLDHEGKLRNYKGHFSLVR</sequence>
<dbReference type="Proteomes" id="UP000289792">
    <property type="component" value="Unassembled WGS sequence"/>
</dbReference>
<gene>
    <name evidence="2" type="ORF">ESZ48_09215</name>
</gene>
<organism evidence="2 3">
    <name type="scientific">Gelidibacter gilvus</name>
    <dbReference type="NCBI Taxonomy" id="59602"/>
    <lineage>
        <taxon>Bacteria</taxon>
        <taxon>Pseudomonadati</taxon>
        <taxon>Bacteroidota</taxon>
        <taxon>Flavobacteriia</taxon>
        <taxon>Flavobacteriales</taxon>
        <taxon>Flavobacteriaceae</taxon>
        <taxon>Gelidibacter</taxon>
    </lineage>
</organism>